<name>A0AAE0NP83_9PEZI</name>
<dbReference type="Pfam" id="PF08031">
    <property type="entry name" value="BBE"/>
    <property type="match status" value="1"/>
</dbReference>
<comment type="caution">
    <text evidence="7">The sequence shown here is derived from an EMBL/GenBank/DDBJ whole genome shotgun (WGS) entry which is preliminary data.</text>
</comment>
<evidence type="ECO:0000256" key="3">
    <source>
        <dbReference type="ARBA" id="ARBA00022729"/>
    </source>
</evidence>
<evidence type="ECO:0000259" key="6">
    <source>
        <dbReference type="PROSITE" id="PS51387"/>
    </source>
</evidence>
<organism evidence="7 8">
    <name type="scientific">Podospora didyma</name>
    <dbReference type="NCBI Taxonomy" id="330526"/>
    <lineage>
        <taxon>Eukaryota</taxon>
        <taxon>Fungi</taxon>
        <taxon>Dikarya</taxon>
        <taxon>Ascomycota</taxon>
        <taxon>Pezizomycotina</taxon>
        <taxon>Sordariomycetes</taxon>
        <taxon>Sordariomycetidae</taxon>
        <taxon>Sordariales</taxon>
        <taxon>Podosporaceae</taxon>
        <taxon>Podospora</taxon>
    </lineage>
</organism>
<dbReference type="Proteomes" id="UP001285441">
    <property type="component" value="Unassembled WGS sequence"/>
</dbReference>
<evidence type="ECO:0000256" key="2">
    <source>
        <dbReference type="ARBA" id="ARBA00022630"/>
    </source>
</evidence>
<dbReference type="SUPFAM" id="SSF56176">
    <property type="entry name" value="FAD-binding/transporter-associated domain-like"/>
    <property type="match status" value="1"/>
</dbReference>
<accession>A0AAE0NP83</accession>
<evidence type="ECO:0000256" key="4">
    <source>
        <dbReference type="ARBA" id="ARBA00022827"/>
    </source>
</evidence>
<dbReference type="AlphaFoldDB" id="A0AAE0NP83"/>
<keyword evidence="5" id="KW-0560">Oxidoreductase</keyword>
<dbReference type="PANTHER" id="PTHR42973:SF32">
    <property type="entry name" value="FAD-LINKED OXIDOREDUCTASE AFOF"/>
    <property type="match status" value="1"/>
</dbReference>
<dbReference type="InterPro" id="IPR006094">
    <property type="entry name" value="Oxid_FAD_bind_N"/>
</dbReference>
<keyword evidence="2" id="KW-0285">Flavoprotein</keyword>
<reference evidence="7" key="1">
    <citation type="journal article" date="2023" name="Mol. Phylogenet. Evol.">
        <title>Genome-scale phylogeny and comparative genomics of the fungal order Sordariales.</title>
        <authorList>
            <person name="Hensen N."/>
            <person name="Bonometti L."/>
            <person name="Westerberg I."/>
            <person name="Brannstrom I.O."/>
            <person name="Guillou S."/>
            <person name="Cros-Aarteil S."/>
            <person name="Calhoun S."/>
            <person name="Haridas S."/>
            <person name="Kuo A."/>
            <person name="Mondo S."/>
            <person name="Pangilinan J."/>
            <person name="Riley R."/>
            <person name="LaButti K."/>
            <person name="Andreopoulos B."/>
            <person name="Lipzen A."/>
            <person name="Chen C."/>
            <person name="Yan M."/>
            <person name="Daum C."/>
            <person name="Ng V."/>
            <person name="Clum A."/>
            <person name="Steindorff A."/>
            <person name="Ohm R.A."/>
            <person name="Martin F."/>
            <person name="Silar P."/>
            <person name="Natvig D.O."/>
            <person name="Lalanne C."/>
            <person name="Gautier V."/>
            <person name="Ament-Velasquez S.L."/>
            <person name="Kruys A."/>
            <person name="Hutchinson M.I."/>
            <person name="Powell A.J."/>
            <person name="Barry K."/>
            <person name="Miller A.N."/>
            <person name="Grigoriev I.V."/>
            <person name="Debuchy R."/>
            <person name="Gladieux P."/>
            <person name="Hiltunen Thoren M."/>
            <person name="Johannesson H."/>
        </authorList>
    </citation>
    <scope>NUCLEOTIDE SEQUENCE</scope>
    <source>
        <strain evidence="7">CBS 232.78</strain>
    </source>
</reference>
<dbReference type="InterPro" id="IPR016166">
    <property type="entry name" value="FAD-bd_PCMH"/>
</dbReference>
<proteinExistence type="inferred from homology"/>
<protein>
    <recommendedName>
        <fullName evidence="6">FAD-binding PCMH-type domain-containing protein</fullName>
    </recommendedName>
</protein>
<feature type="domain" description="FAD-binding PCMH-type" evidence="6">
    <location>
        <begin position="60"/>
        <end position="234"/>
    </location>
</feature>
<dbReference type="GO" id="GO:0016491">
    <property type="term" value="F:oxidoreductase activity"/>
    <property type="evidence" value="ECO:0007669"/>
    <property type="project" value="UniProtKB-KW"/>
</dbReference>
<reference evidence="7" key="2">
    <citation type="submission" date="2023-06" db="EMBL/GenBank/DDBJ databases">
        <authorList>
            <consortium name="Lawrence Berkeley National Laboratory"/>
            <person name="Haridas S."/>
            <person name="Hensen N."/>
            <person name="Bonometti L."/>
            <person name="Westerberg I."/>
            <person name="Brannstrom I.O."/>
            <person name="Guillou S."/>
            <person name="Cros-Aarteil S."/>
            <person name="Calhoun S."/>
            <person name="Kuo A."/>
            <person name="Mondo S."/>
            <person name="Pangilinan J."/>
            <person name="Riley R."/>
            <person name="LaButti K."/>
            <person name="Andreopoulos B."/>
            <person name="Lipzen A."/>
            <person name="Chen C."/>
            <person name="Yanf M."/>
            <person name="Daum C."/>
            <person name="Ng V."/>
            <person name="Clum A."/>
            <person name="Steindorff A."/>
            <person name="Ohm R."/>
            <person name="Martin F."/>
            <person name="Silar P."/>
            <person name="Natvig D."/>
            <person name="Lalanne C."/>
            <person name="Gautier V."/>
            <person name="Ament-velasquez S.L."/>
            <person name="Kruys A."/>
            <person name="Hutchinson M.I."/>
            <person name="Powell A.J."/>
            <person name="Barry K."/>
            <person name="Miller A.N."/>
            <person name="Grigoriev I.V."/>
            <person name="Debuchy R."/>
            <person name="Gladieux P."/>
            <person name="Thoren M.H."/>
            <person name="Johannesson H."/>
        </authorList>
    </citation>
    <scope>NUCLEOTIDE SEQUENCE</scope>
    <source>
        <strain evidence="7">CBS 232.78</strain>
    </source>
</reference>
<gene>
    <name evidence="7" type="ORF">B0H63DRAFT_472513</name>
</gene>
<dbReference type="EMBL" id="JAULSW010000004">
    <property type="protein sequence ID" value="KAK3385196.1"/>
    <property type="molecule type" value="Genomic_DNA"/>
</dbReference>
<dbReference type="InterPro" id="IPR050416">
    <property type="entry name" value="FAD-linked_Oxidoreductase"/>
</dbReference>
<evidence type="ECO:0000256" key="1">
    <source>
        <dbReference type="ARBA" id="ARBA00005466"/>
    </source>
</evidence>
<keyword evidence="8" id="KW-1185">Reference proteome</keyword>
<dbReference type="PROSITE" id="PS51387">
    <property type="entry name" value="FAD_PCMH"/>
    <property type="match status" value="1"/>
</dbReference>
<dbReference type="Gene3D" id="3.40.462.20">
    <property type="match status" value="1"/>
</dbReference>
<dbReference type="Gene3D" id="3.30.465.10">
    <property type="match status" value="1"/>
</dbReference>
<sequence length="504" mass="54306">MLPSAAWQKVLAGAAATASSSAPPPNWNITHLFGPSLSSSASIFFASDTNYSHQVTQPWTRHAAPSFVATIQPATVGDVQNIVKIAAAHKIPFLTTGGGHGLSIQMAQVKAGLQIDLQNFQSVRFDPATELVTVGGAVKFQQLIAPLYSAGYQFPLGTAYCVGVVGSTLGAGVSANQGYMGLLIDLLEEVQLVTSDGGLVTASRTQNEDLFWALRGAGANFGIVTAATYRVPRAVNRGLVTNVNYLFPSAKKAGAVWKYLAGLDQGMAERMALNIATFPGGEGVERSLVVNVNYAGPLSEAAPHLAAISALKPLRTEVLEDVAWPDVFRTSYFGVEDTKACSRNQHVNMRSVGAKSTPDVETILAFLEEMERFSEDHPDLLAALVIHRFATQKVLDAADDENPGAYPHRDLKMHIQLEIEAKSNKKDKVMDEFLDAARQNFTKASGYDTPVVYVNFAHGDEGPAAWYGKKNLGKLAKLKKDWDPKGLFSFYDAVASEKLIKEDM</sequence>
<dbReference type="GO" id="GO:0071949">
    <property type="term" value="F:FAD binding"/>
    <property type="evidence" value="ECO:0007669"/>
    <property type="project" value="InterPro"/>
</dbReference>
<dbReference type="Pfam" id="PF01565">
    <property type="entry name" value="FAD_binding_4"/>
    <property type="match status" value="1"/>
</dbReference>
<keyword evidence="4" id="KW-0274">FAD</keyword>
<evidence type="ECO:0000256" key="5">
    <source>
        <dbReference type="ARBA" id="ARBA00023002"/>
    </source>
</evidence>
<comment type="similarity">
    <text evidence="1">Belongs to the oxygen-dependent FAD-linked oxidoreductase family.</text>
</comment>
<dbReference type="InterPro" id="IPR036318">
    <property type="entry name" value="FAD-bd_PCMH-like_sf"/>
</dbReference>
<dbReference type="InterPro" id="IPR012951">
    <property type="entry name" value="BBE"/>
</dbReference>
<dbReference type="PANTHER" id="PTHR42973">
    <property type="entry name" value="BINDING OXIDOREDUCTASE, PUTATIVE (AFU_ORTHOLOGUE AFUA_1G17690)-RELATED"/>
    <property type="match status" value="1"/>
</dbReference>
<dbReference type="InterPro" id="IPR016169">
    <property type="entry name" value="FAD-bd_PCMH_sub2"/>
</dbReference>
<evidence type="ECO:0000313" key="8">
    <source>
        <dbReference type="Proteomes" id="UP001285441"/>
    </source>
</evidence>
<keyword evidence="3" id="KW-0732">Signal</keyword>
<evidence type="ECO:0000313" key="7">
    <source>
        <dbReference type="EMBL" id="KAK3385196.1"/>
    </source>
</evidence>